<proteinExistence type="inferred from homology"/>
<evidence type="ECO:0000256" key="3">
    <source>
        <dbReference type="ARBA" id="ARBA00022679"/>
    </source>
</evidence>
<keyword evidence="3 6" id="KW-0808">Transferase</keyword>
<evidence type="ECO:0000259" key="4">
    <source>
        <dbReference type="Pfam" id="PF00534"/>
    </source>
</evidence>
<sequence length="373" mass="42115">MKVLILSCDTGEGHNSAGRAVKEFVEKQGDQAVMLDMMLLKGKRVSRAVSQTYINVVKGVPGLFGFVYKLGGLISSPKRKSPVYFACALVAKSLRRYLEENDFDVIVTPHLYPAETLTYMKRKGWLAQSVVAVCTDYTCIPFWEETDCDYYVIPHEDLRGEFTDRGIPQEKLLPWGIPVRLAFLERPDRVQARKNLGLAMDHRIYLVMGGSMGFGMIQIFVLELARRLMEKEEIIVICGNNQKLKDRLAQELGGRESVKILGYTDQVADYMAACDVIFTKPGGLSSTEAAVRHIPIVHTKPIPGCENRNLEFFQSRGMSVGRRSFFGQVKAGRKLLEKEKLRQDMIQAQERNVKPDSVNKIYGLLRELTQLQG</sequence>
<dbReference type="GO" id="GO:0016758">
    <property type="term" value="F:hexosyltransferase activity"/>
    <property type="evidence" value="ECO:0007669"/>
    <property type="project" value="InterPro"/>
</dbReference>
<accession>A0A9D1R2Y3</accession>
<dbReference type="SUPFAM" id="SSF53756">
    <property type="entry name" value="UDP-Glycosyltransferase/glycogen phosphorylase"/>
    <property type="match status" value="1"/>
</dbReference>
<dbReference type="InterPro" id="IPR001296">
    <property type="entry name" value="Glyco_trans_1"/>
</dbReference>
<evidence type="ECO:0000256" key="1">
    <source>
        <dbReference type="ARBA" id="ARBA00006962"/>
    </source>
</evidence>
<feature type="domain" description="Glycosyl transferase family 1" evidence="4">
    <location>
        <begin position="221"/>
        <end position="349"/>
    </location>
</feature>
<comment type="similarity">
    <text evidence="1">Belongs to the glycosyltransferase 28 family.</text>
</comment>
<comment type="caution">
    <text evidence="6">The sequence shown here is derived from an EMBL/GenBank/DDBJ whole genome shotgun (WGS) entry which is preliminary data.</text>
</comment>
<reference evidence="6" key="1">
    <citation type="journal article" date="2021" name="PeerJ">
        <title>Extensive microbial diversity within the chicken gut microbiome revealed by metagenomics and culture.</title>
        <authorList>
            <person name="Gilroy R."/>
            <person name="Ravi A."/>
            <person name="Getino M."/>
            <person name="Pursley I."/>
            <person name="Horton D.L."/>
            <person name="Alikhan N.F."/>
            <person name="Baker D."/>
            <person name="Gharbi K."/>
            <person name="Hall N."/>
            <person name="Watson M."/>
            <person name="Adriaenssens E.M."/>
            <person name="Foster-Nyarko E."/>
            <person name="Jarju S."/>
            <person name="Secka A."/>
            <person name="Antonio M."/>
            <person name="Oren A."/>
            <person name="Chaudhuri R.R."/>
            <person name="La Ragione R."/>
            <person name="Hildebrand F."/>
            <person name="Pallen M.J."/>
        </authorList>
    </citation>
    <scope>NUCLEOTIDE SEQUENCE</scope>
    <source>
        <strain evidence="6">CHK195-6426</strain>
    </source>
</reference>
<reference evidence="6" key="2">
    <citation type="submission" date="2021-04" db="EMBL/GenBank/DDBJ databases">
        <authorList>
            <person name="Gilroy R."/>
        </authorList>
    </citation>
    <scope>NUCLEOTIDE SEQUENCE</scope>
    <source>
        <strain evidence="6">CHK195-6426</strain>
    </source>
</reference>
<evidence type="ECO:0000313" key="7">
    <source>
        <dbReference type="Proteomes" id="UP000824265"/>
    </source>
</evidence>
<dbReference type="GO" id="GO:0009247">
    <property type="term" value="P:glycolipid biosynthetic process"/>
    <property type="evidence" value="ECO:0007669"/>
    <property type="project" value="InterPro"/>
</dbReference>
<dbReference type="Proteomes" id="UP000824265">
    <property type="component" value="Unassembled WGS sequence"/>
</dbReference>
<organism evidence="6 7">
    <name type="scientific">Candidatus Acetatifactor stercoripullorum</name>
    <dbReference type="NCBI Taxonomy" id="2838414"/>
    <lineage>
        <taxon>Bacteria</taxon>
        <taxon>Bacillati</taxon>
        <taxon>Bacillota</taxon>
        <taxon>Clostridia</taxon>
        <taxon>Lachnospirales</taxon>
        <taxon>Lachnospiraceae</taxon>
        <taxon>Acetatifactor</taxon>
    </lineage>
</organism>
<dbReference type="AlphaFoldDB" id="A0A9D1R2Y3"/>
<dbReference type="InterPro" id="IPR009695">
    <property type="entry name" value="Diacylglyc_glucosyltr_N"/>
</dbReference>
<dbReference type="PANTHER" id="PTHR43025">
    <property type="entry name" value="MONOGALACTOSYLDIACYLGLYCEROL SYNTHASE"/>
    <property type="match status" value="1"/>
</dbReference>
<dbReference type="InterPro" id="IPR050519">
    <property type="entry name" value="Glycosyltransf_28_UgtP"/>
</dbReference>
<protein>
    <submittedName>
        <fullName evidence="6">Glycosyltransferase</fullName>
        <ecNumber evidence="6">2.4.-.-</ecNumber>
    </submittedName>
</protein>
<dbReference type="EMBL" id="DXGH01000015">
    <property type="protein sequence ID" value="HIW80523.1"/>
    <property type="molecule type" value="Genomic_DNA"/>
</dbReference>
<dbReference type="Pfam" id="PF00534">
    <property type="entry name" value="Glycos_transf_1"/>
    <property type="match status" value="1"/>
</dbReference>
<evidence type="ECO:0000256" key="2">
    <source>
        <dbReference type="ARBA" id="ARBA00022676"/>
    </source>
</evidence>
<dbReference type="GO" id="GO:0016020">
    <property type="term" value="C:membrane"/>
    <property type="evidence" value="ECO:0007669"/>
    <property type="project" value="GOC"/>
</dbReference>
<dbReference type="Gene3D" id="3.40.50.2000">
    <property type="entry name" value="Glycogen Phosphorylase B"/>
    <property type="match status" value="1"/>
</dbReference>
<feature type="domain" description="Diacylglycerol glucosyltransferase N-terminal" evidence="5">
    <location>
        <begin position="14"/>
        <end position="179"/>
    </location>
</feature>
<dbReference type="EC" id="2.4.-.-" evidence="6"/>
<gene>
    <name evidence="6" type="ORF">H9742_03180</name>
</gene>
<evidence type="ECO:0000313" key="6">
    <source>
        <dbReference type="EMBL" id="HIW80523.1"/>
    </source>
</evidence>
<evidence type="ECO:0000259" key="5">
    <source>
        <dbReference type="Pfam" id="PF06925"/>
    </source>
</evidence>
<dbReference type="PANTHER" id="PTHR43025:SF3">
    <property type="entry name" value="MONOGALACTOSYLDIACYLGLYCEROL SYNTHASE 1, CHLOROPLASTIC"/>
    <property type="match status" value="1"/>
</dbReference>
<name>A0A9D1R2Y3_9FIRM</name>
<dbReference type="Pfam" id="PF06925">
    <property type="entry name" value="MGDG_synth"/>
    <property type="match status" value="1"/>
</dbReference>
<keyword evidence="2 6" id="KW-0328">Glycosyltransferase</keyword>